<evidence type="ECO:0000313" key="4">
    <source>
        <dbReference type="EMBL" id="UXH31469.1"/>
    </source>
</evidence>
<reference evidence="3 5" key="2">
    <citation type="submission" date="2023-12" db="EMBL/GenBank/DDBJ databases">
        <title>Phenotypic and Genomic Characterization of Methanothermobacter wolfeii Strain BSEL, a CO2-Capturing Archaeon with Minimal Nutrient Requirements.</title>
        <authorList>
            <person name="Ale Enriquez F."/>
            <person name="Ahring B.K."/>
        </authorList>
    </citation>
    <scope>NUCLEOTIDE SEQUENCE [LARGE SCALE GENOMIC DNA]</scope>
    <source>
        <strain evidence="3 5">BSEL-1</strain>
    </source>
</reference>
<evidence type="ECO:0000313" key="3">
    <source>
        <dbReference type="EMBL" id="MEJ8542145.1"/>
    </source>
</evidence>
<dbReference type="PANTHER" id="PTHR39430">
    <property type="entry name" value="MEMBRANE-ASSOCIATED PROTEASE-RELATED"/>
    <property type="match status" value="1"/>
</dbReference>
<sequence>MYRFLDSVHRGRNELWRYAFTVFLSFIVSNLGAGFIAAIFIAAAVILSRGVLSPEIISGGFSGPILLLLVAVSFSASLFFLYVGVRFIHKREFISAVNARGYLDWRRILRGALVWLLIVGVVDAVSMILDPSGFRFSFNPSSFGWLLLLALIAFPVQASFEEIFFRGYLMQGMWSVIRKPVPLIILNSAIFAVMHWWNGTSITMSLSIVISTFIIGVALAVTALADDGLELAMGVHIANNLYVSVIHSSPDSGLGDLPSIIISPTDPYSSPVFLIIASLVMILILFRGRYDDVLRIFRDHY</sequence>
<feature type="transmembrane region" description="Helical" evidence="1">
    <location>
        <begin position="204"/>
        <end position="224"/>
    </location>
</feature>
<gene>
    <name evidence="4" type="ORF">N5910_07975</name>
    <name evidence="3" type="ORF">U2150_01375</name>
</gene>
<reference evidence="4" key="1">
    <citation type="submission" date="2022-09" db="EMBL/GenBank/DDBJ databases">
        <title>Characterization of three MwoI isoschizomers from sequenced genome and metagenomes.</title>
        <authorList>
            <person name="Fomenkov A."/>
            <person name="Xu S.Y."/>
            <person name="Roberts R.J."/>
        </authorList>
    </citation>
    <scope>NUCLEOTIDE SEQUENCE</scope>
    <source>
        <strain evidence="4">DSM 2970</strain>
    </source>
</reference>
<proteinExistence type="predicted"/>
<keyword evidence="1" id="KW-0472">Membrane</keyword>
<dbReference type="EC" id="3.4.-.-" evidence="3"/>
<dbReference type="GO" id="GO:0008237">
    <property type="term" value="F:metallopeptidase activity"/>
    <property type="evidence" value="ECO:0007669"/>
    <property type="project" value="UniProtKB-KW"/>
</dbReference>
<feature type="domain" description="CAAX prenyl protease 2/Lysostaphin resistance protein A-like" evidence="2">
    <location>
        <begin position="145"/>
        <end position="241"/>
    </location>
</feature>
<keyword evidence="4" id="KW-0482">Metalloprotease</keyword>
<name>A0A9E7RVX5_METWO</name>
<dbReference type="Proteomes" id="UP001065373">
    <property type="component" value="Chromosome"/>
</dbReference>
<dbReference type="Pfam" id="PF02517">
    <property type="entry name" value="Rce1-like"/>
    <property type="match status" value="1"/>
</dbReference>
<keyword evidence="4" id="KW-0645">Protease</keyword>
<dbReference type="GeneID" id="75107181"/>
<dbReference type="GO" id="GO:0080120">
    <property type="term" value="P:CAAX-box protein maturation"/>
    <property type="evidence" value="ECO:0007669"/>
    <property type="project" value="UniProtKB-ARBA"/>
</dbReference>
<dbReference type="EMBL" id="CP104550">
    <property type="protein sequence ID" value="UXH31469.1"/>
    <property type="molecule type" value="Genomic_DNA"/>
</dbReference>
<dbReference type="PANTHER" id="PTHR39430:SF1">
    <property type="entry name" value="PROTEASE"/>
    <property type="match status" value="1"/>
</dbReference>
<feature type="transmembrane region" description="Helical" evidence="1">
    <location>
        <begin position="20"/>
        <end position="45"/>
    </location>
</feature>
<feature type="transmembrane region" description="Helical" evidence="1">
    <location>
        <begin position="108"/>
        <end position="129"/>
    </location>
</feature>
<dbReference type="EMBL" id="JAXUHJ010000003">
    <property type="protein sequence ID" value="MEJ8542145.1"/>
    <property type="molecule type" value="Genomic_DNA"/>
</dbReference>
<dbReference type="RefSeq" id="WP_261599531.1">
    <property type="nucleotide sequence ID" value="NZ_CP104550.1"/>
</dbReference>
<accession>A0A9E7RVX5</accession>
<keyword evidence="5" id="KW-1185">Reference proteome</keyword>
<evidence type="ECO:0000256" key="1">
    <source>
        <dbReference type="SAM" id="Phobius"/>
    </source>
</evidence>
<dbReference type="GO" id="GO:0004175">
    <property type="term" value="F:endopeptidase activity"/>
    <property type="evidence" value="ECO:0007669"/>
    <property type="project" value="UniProtKB-ARBA"/>
</dbReference>
<feature type="transmembrane region" description="Helical" evidence="1">
    <location>
        <begin position="268"/>
        <end position="286"/>
    </location>
</feature>
<dbReference type="AlphaFoldDB" id="A0A9E7RVX5"/>
<evidence type="ECO:0000259" key="2">
    <source>
        <dbReference type="Pfam" id="PF02517"/>
    </source>
</evidence>
<keyword evidence="1" id="KW-0812">Transmembrane</keyword>
<keyword evidence="3" id="KW-0378">Hydrolase</keyword>
<feature type="transmembrane region" description="Helical" evidence="1">
    <location>
        <begin position="65"/>
        <end position="88"/>
    </location>
</feature>
<protein>
    <submittedName>
        <fullName evidence="3">CPBP family intramembrane glutamic endopeptidase</fullName>
        <ecNumber evidence="3">3.4.-.-</ecNumber>
    </submittedName>
    <submittedName>
        <fullName evidence="4">CPBP family intramembrane metalloprotease</fullName>
    </submittedName>
</protein>
<dbReference type="InterPro" id="IPR003675">
    <property type="entry name" value="Rce1/LyrA-like_dom"/>
</dbReference>
<feature type="transmembrane region" description="Helical" evidence="1">
    <location>
        <begin position="141"/>
        <end position="160"/>
    </location>
</feature>
<organism evidence="4">
    <name type="scientific">Methanothermobacter wolfeii</name>
    <name type="common">Methanobacterium wolfei</name>
    <dbReference type="NCBI Taxonomy" id="145261"/>
    <lineage>
        <taxon>Archaea</taxon>
        <taxon>Methanobacteriati</taxon>
        <taxon>Methanobacteriota</taxon>
        <taxon>Methanomada group</taxon>
        <taxon>Methanobacteria</taxon>
        <taxon>Methanobacteriales</taxon>
        <taxon>Methanobacteriaceae</taxon>
        <taxon>Methanothermobacter</taxon>
    </lineage>
</organism>
<dbReference type="Proteomes" id="UP001369247">
    <property type="component" value="Unassembled WGS sequence"/>
</dbReference>
<evidence type="ECO:0000313" key="5">
    <source>
        <dbReference type="Proteomes" id="UP001369247"/>
    </source>
</evidence>
<keyword evidence="1" id="KW-1133">Transmembrane helix</keyword>